<feature type="domain" description="EGF-like" evidence="3">
    <location>
        <begin position="655"/>
        <end position="687"/>
    </location>
</feature>
<dbReference type="PROSITE" id="PS00282">
    <property type="entry name" value="KAZAL_1"/>
    <property type="match status" value="1"/>
</dbReference>
<dbReference type="Pfam" id="PF07648">
    <property type="entry name" value="Kazal_2"/>
    <property type="match status" value="1"/>
</dbReference>
<evidence type="ECO:0000256" key="2">
    <source>
        <dbReference type="SAM" id="SignalP"/>
    </source>
</evidence>
<gene>
    <name evidence="5" type="ORF">EGW08_009468</name>
</gene>
<comment type="caution">
    <text evidence="5">The sequence shown here is derived from an EMBL/GenBank/DDBJ whole genome shotgun (WGS) entry which is preliminary data.</text>
</comment>
<comment type="caution">
    <text evidence="1">Lacks conserved residue(s) required for the propagation of feature annotation.</text>
</comment>
<reference evidence="5 6" key="1">
    <citation type="submission" date="2019-01" db="EMBL/GenBank/DDBJ databases">
        <title>A draft genome assembly of the solar-powered sea slug Elysia chlorotica.</title>
        <authorList>
            <person name="Cai H."/>
            <person name="Li Q."/>
            <person name="Fang X."/>
            <person name="Li J."/>
            <person name="Curtis N.E."/>
            <person name="Altenburger A."/>
            <person name="Shibata T."/>
            <person name="Feng M."/>
            <person name="Maeda T."/>
            <person name="Schwartz J.A."/>
            <person name="Shigenobu S."/>
            <person name="Lundholm N."/>
            <person name="Nishiyama T."/>
            <person name="Yang H."/>
            <person name="Hasebe M."/>
            <person name="Li S."/>
            <person name="Pierce S.K."/>
            <person name="Wang J."/>
        </authorList>
    </citation>
    <scope>NUCLEOTIDE SEQUENCE [LARGE SCALE GENOMIC DNA]</scope>
    <source>
        <strain evidence="5">EC2010</strain>
        <tissue evidence="5">Whole organism of an adult</tissue>
    </source>
</reference>
<dbReference type="PROSITE" id="PS51465">
    <property type="entry name" value="KAZAL_2"/>
    <property type="match status" value="1"/>
</dbReference>
<feature type="chain" id="PRO_5018565621" description="Kazal-like domain-containing protein" evidence="2">
    <location>
        <begin position="24"/>
        <end position="971"/>
    </location>
</feature>
<evidence type="ECO:0008006" key="7">
    <source>
        <dbReference type="Google" id="ProtNLM"/>
    </source>
</evidence>
<feature type="disulfide bond" evidence="1">
    <location>
        <begin position="677"/>
        <end position="686"/>
    </location>
</feature>
<dbReference type="InterPro" id="IPR056978">
    <property type="entry name" value="CC4_RECK"/>
</dbReference>
<dbReference type="STRING" id="188477.A0A3S1B972"/>
<dbReference type="Pfam" id="PF00050">
    <property type="entry name" value="Kazal_1"/>
    <property type="match status" value="1"/>
</dbReference>
<dbReference type="InterPro" id="IPR039016">
    <property type="entry name" value="RECK"/>
</dbReference>
<dbReference type="Pfam" id="PF22961">
    <property type="entry name" value="RECK-like_N"/>
    <property type="match status" value="1"/>
</dbReference>
<feature type="domain" description="Kazal-like" evidence="4">
    <location>
        <begin position="617"/>
        <end position="666"/>
    </location>
</feature>
<dbReference type="Pfam" id="PF23332">
    <property type="entry name" value="CC4_RECK"/>
    <property type="match status" value="2"/>
</dbReference>
<keyword evidence="1" id="KW-0245">EGF-like domain</keyword>
<dbReference type="GO" id="GO:0030198">
    <property type="term" value="P:extracellular matrix organization"/>
    <property type="evidence" value="ECO:0007669"/>
    <property type="project" value="TreeGrafter"/>
</dbReference>
<dbReference type="InterPro" id="IPR036058">
    <property type="entry name" value="Kazal_dom_sf"/>
</dbReference>
<dbReference type="GO" id="GO:0008191">
    <property type="term" value="F:metalloendopeptidase inhibitor activity"/>
    <property type="evidence" value="ECO:0007669"/>
    <property type="project" value="InterPro"/>
</dbReference>
<protein>
    <recommendedName>
        <fullName evidence="7">Kazal-like domain-containing protein</fullName>
    </recommendedName>
</protein>
<dbReference type="Proteomes" id="UP000271974">
    <property type="component" value="Unassembled WGS sequence"/>
</dbReference>
<dbReference type="PANTHER" id="PTHR13487:SF3">
    <property type="entry name" value="REVERSION-INDUCING CYSTEINE-RICH PROTEIN WITH KAZAL MOTIFS"/>
    <property type="match status" value="1"/>
</dbReference>
<sequence length="971" mass="107072">MDSVPNMIFFLLGLLVCCVSVYSKAPDCCRSVQDARCRELCHEVHNLERPIPQMQMLLTDDEGCPPSMMDFWNCINTSLPAAQLMASWRGKACCGLARGAECHRMCYTAESKGEMLRYCRESHERALFDCIRGQDEASECCDQAEAPSCSLVCRGLYLPGVSGTREMLAEHCQGRDRGVDACVQRSREPQHPVNQIYLHCCDMTEDSHCRDTCKSVLQTAMSEDDRMDSLMKACSLPSLTKPIWQCFLTNDRKTPNSSTPMMHVDNAKLLCCSKATSDRCRNLCTKTYKKSWAFGSEFETSCSYIQPLSNAVEASMHKCLNDVEQPCQVGCSGLSFCRNFNYRPTELFRSCTPEADDAARRVFQSWMNGVIQLPQMIIPVKDIRYCRPAMWKAVACALEVKPCVSQAQKSFINLCKEDCLSILSECLDSSRLAAQTTVPALCNTLPSRNTPGACVALEPYLYESPYASRKKEVTHPCHPSPCASDEVCKVKRRKCKHPQSCVSYICQKACPLGQLSKVWVPRGTKVRLPDLTVESSNENDCHVACHCSSRGKIDNCKHLACTSRTSCDVGRGHIKEHGEHFWMGNIQCVCRSGRIICTRQTCKPSNSYPPYAGLTGSCPGDYQPVCGPNGKTYPNSCVAKCDGVKQIVAHMACSEMDVCSDKPCPPNHRCVPRPQICLNDMKGDNCPQYECVSESGSCAAHHHDPTCSSSAEEFSNTCMLYSHRRTLGYRGHCQGGCSTTGVVCGHDGETYSSECAAKAARVTIDYFGITHRKPSVTCSQVSCPVLQPLNCEGVMPPGACCPVCASQLKILWDPQQMKTTARHFRSRIISSSDVLAGLSDHISVPECDVFGFVSVSGELVVIVASVLSHPTGLQVEACQTEAEKLHNLVKYGSPNLSSYLILSPLVLSSLERSRVTLKVAQNRSFISDSYSNHHTRGGSNGISLQAVSKTLWACLATSWVIHRLFVTLIVL</sequence>
<keyword evidence="6" id="KW-1185">Reference proteome</keyword>
<proteinExistence type="predicted"/>
<dbReference type="GO" id="GO:0005886">
    <property type="term" value="C:plasma membrane"/>
    <property type="evidence" value="ECO:0007669"/>
    <property type="project" value="TreeGrafter"/>
</dbReference>
<dbReference type="SMART" id="SM00280">
    <property type="entry name" value="KAZAL"/>
    <property type="match status" value="2"/>
</dbReference>
<name>A0A3S1B972_ELYCH</name>
<dbReference type="InterPro" id="IPR055110">
    <property type="entry name" value="RECK-like_N"/>
</dbReference>
<keyword evidence="2" id="KW-0732">Signal</keyword>
<dbReference type="InterPro" id="IPR000742">
    <property type="entry name" value="EGF"/>
</dbReference>
<dbReference type="Pfam" id="PF25027">
    <property type="entry name" value="EGF1_RECK"/>
    <property type="match status" value="1"/>
</dbReference>
<dbReference type="AlphaFoldDB" id="A0A3S1B972"/>
<evidence type="ECO:0000313" key="6">
    <source>
        <dbReference type="Proteomes" id="UP000271974"/>
    </source>
</evidence>
<dbReference type="PROSITE" id="PS50026">
    <property type="entry name" value="EGF_3"/>
    <property type="match status" value="1"/>
</dbReference>
<dbReference type="PANTHER" id="PTHR13487">
    <property type="entry name" value="SERINE PROTEASE INHIBITOR"/>
    <property type="match status" value="1"/>
</dbReference>
<dbReference type="Gene3D" id="3.30.60.30">
    <property type="match status" value="2"/>
</dbReference>
<dbReference type="CDD" id="cd00104">
    <property type="entry name" value="KAZAL_FS"/>
    <property type="match status" value="1"/>
</dbReference>
<organism evidence="5 6">
    <name type="scientific">Elysia chlorotica</name>
    <name type="common">Eastern emerald elysia</name>
    <name type="synonym">Sea slug</name>
    <dbReference type="NCBI Taxonomy" id="188477"/>
    <lineage>
        <taxon>Eukaryota</taxon>
        <taxon>Metazoa</taxon>
        <taxon>Spiralia</taxon>
        <taxon>Lophotrochozoa</taxon>
        <taxon>Mollusca</taxon>
        <taxon>Gastropoda</taxon>
        <taxon>Heterobranchia</taxon>
        <taxon>Euthyneura</taxon>
        <taxon>Panpulmonata</taxon>
        <taxon>Sacoglossa</taxon>
        <taxon>Placobranchoidea</taxon>
        <taxon>Plakobranchidae</taxon>
        <taxon>Elysia</taxon>
    </lineage>
</organism>
<dbReference type="Pfam" id="PF23298">
    <property type="entry name" value="FZ_RECK"/>
    <property type="match status" value="1"/>
</dbReference>
<evidence type="ECO:0000313" key="5">
    <source>
        <dbReference type="EMBL" id="RUS82768.1"/>
    </source>
</evidence>
<dbReference type="InterPro" id="IPR056979">
    <property type="entry name" value="FZ_RECK"/>
</dbReference>
<dbReference type="SUPFAM" id="SSF100895">
    <property type="entry name" value="Kazal-type serine protease inhibitors"/>
    <property type="match status" value="2"/>
</dbReference>
<dbReference type="OrthoDB" id="5956770at2759"/>
<evidence type="ECO:0000256" key="1">
    <source>
        <dbReference type="PROSITE-ProRule" id="PRU00076"/>
    </source>
</evidence>
<evidence type="ECO:0000259" key="4">
    <source>
        <dbReference type="PROSITE" id="PS51465"/>
    </source>
</evidence>
<feature type="signal peptide" evidence="2">
    <location>
        <begin position="1"/>
        <end position="23"/>
    </location>
</feature>
<dbReference type="InterPro" id="IPR056976">
    <property type="entry name" value="EGF1_RECK"/>
</dbReference>
<accession>A0A3S1B972</accession>
<dbReference type="InterPro" id="IPR002350">
    <property type="entry name" value="Kazal_dom"/>
</dbReference>
<dbReference type="EMBL" id="RQTK01000272">
    <property type="protein sequence ID" value="RUS82768.1"/>
    <property type="molecule type" value="Genomic_DNA"/>
</dbReference>
<evidence type="ECO:0000259" key="3">
    <source>
        <dbReference type="PROSITE" id="PS50026"/>
    </source>
</evidence>
<keyword evidence="1" id="KW-1015">Disulfide bond</keyword>